<proteinExistence type="predicted"/>
<evidence type="ECO:0000256" key="1">
    <source>
        <dbReference type="SAM" id="Phobius"/>
    </source>
</evidence>
<dbReference type="GO" id="GO:0006417">
    <property type="term" value="P:regulation of translation"/>
    <property type="evidence" value="ECO:0007669"/>
    <property type="project" value="TreeGrafter"/>
</dbReference>
<comment type="caution">
    <text evidence="3">The sequence shown here is derived from an EMBL/GenBank/DDBJ whole genome shotgun (WGS) entry which is preliminary data.</text>
</comment>
<dbReference type="GO" id="GO:0005886">
    <property type="term" value="C:plasma membrane"/>
    <property type="evidence" value="ECO:0007669"/>
    <property type="project" value="InterPro"/>
</dbReference>
<keyword evidence="4" id="KW-1185">Reference proteome</keyword>
<dbReference type="GO" id="GO:0016989">
    <property type="term" value="F:sigma factor antagonist activity"/>
    <property type="evidence" value="ECO:0007669"/>
    <property type="project" value="TreeGrafter"/>
</dbReference>
<dbReference type="PANTHER" id="PTHR37461">
    <property type="entry name" value="ANTI-SIGMA-K FACTOR RSKA"/>
    <property type="match status" value="1"/>
</dbReference>
<dbReference type="InterPro" id="IPR051474">
    <property type="entry name" value="Anti-sigma-K/W_factor"/>
</dbReference>
<sequence length="229" mass="24705">MNYRNPELQQQLANEYVIGTLRGPARRRFEAIMFFDAALRRTVRETEAQLLPIIYALPEVTPPASVWRGVSRRVRALRPAPPMWSWESVYFWRLLAGGLGLACLVLAMTLTLPGQPAPTTAHMALLADPQSHVAALMARVAPDGHVRIATLQDLGERVGANKSLELWAIPEGGKPRSLGVIAANGPTDVNRPEAMQSAAVLAVSLEPQGGSPTGAPTGPVLWVGKLVDL</sequence>
<keyword evidence="1" id="KW-0812">Transmembrane</keyword>
<dbReference type="EMBL" id="JACHHN010000010">
    <property type="protein sequence ID" value="MBB5193375.1"/>
    <property type="molecule type" value="Genomic_DNA"/>
</dbReference>
<dbReference type="AlphaFoldDB" id="A0A840RJ86"/>
<reference evidence="3 4" key="1">
    <citation type="submission" date="2020-08" db="EMBL/GenBank/DDBJ databases">
        <title>Genomic Encyclopedia of Type Strains, Phase IV (KMG-IV): sequencing the most valuable type-strain genomes for metagenomic binning, comparative biology and taxonomic classification.</title>
        <authorList>
            <person name="Goeker M."/>
        </authorList>
    </citation>
    <scope>NUCLEOTIDE SEQUENCE [LARGE SCALE GENOMIC DNA]</scope>
    <source>
        <strain evidence="3 4">DSM 18233</strain>
    </source>
</reference>
<gene>
    <name evidence="3" type="ORF">HNQ50_004129</name>
</gene>
<dbReference type="Pfam" id="PF10099">
    <property type="entry name" value="RskA_C"/>
    <property type="match status" value="1"/>
</dbReference>
<dbReference type="PANTHER" id="PTHR37461:SF1">
    <property type="entry name" value="ANTI-SIGMA-K FACTOR RSKA"/>
    <property type="match status" value="1"/>
</dbReference>
<organism evidence="3 4">
    <name type="scientific">Silvimonas terrae</name>
    <dbReference type="NCBI Taxonomy" id="300266"/>
    <lineage>
        <taxon>Bacteria</taxon>
        <taxon>Pseudomonadati</taxon>
        <taxon>Pseudomonadota</taxon>
        <taxon>Betaproteobacteria</taxon>
        <taxon>Neisseriales</taxon>
        <taxon>Chitinibacteraceae</taxon>
        <taxon>Silvimonas</taxon>
    </lineage>
</organism>
<protein>
    <submittedName>
        <fullName evidence="3">Anti-sigma-K factor RskA</fullName>
    </submittedName>
</protein>
<dbReference type="RefSeq" id="WP_184103013.1">
    <property type="nucleotide sequence ID" value="NZ_JACHHN010000010.1"/>
</dbReference>
<accession>A0A840RJ86</accession>
<dbReference type="InterPro" id="IPR018764">
    <property type="entry name" value="RskA_C"/>
</dbReference>
<feature type="domain" description="Anti-sigma K factor RskA C-terminal" evidence="2">
    <location>
        <begin position="102"/>
        <end position="220"/>
    </location>
</feature>
<name>A0A840RJ86_9NEIS</name>
<keyword evidence="1" id="KW-1133">Transmembrane helix</keyword>
<evidence type="ECO:0000313" key="3">
    <source>
        <dbReference type="EMBL" id="MBB5193375.1"/>
    </source>
</evidence>
<dbReference type="Proteomes" id="UP000543030">
    <property type="component" value="Unassembled WGS sequence"/>
</dbReference>
<feature type="transmembrane region" description="Helical" evidence="1">
    <location>
        <begin position="90"/>
        <end position="112"/>
    </location>
</feature>
<keyword evidence="1" id="KW-0472">Membrane</keyword>
<evidence type="ECO:0000313" key="4">
    <source>
        <dbReference type="Proteomes" id="UP000543030"/>
    </source>
</evidence>
<evidence type="ECO:0000259" key="2">
    <source>
        <dbReference type="Pfam" id="PF10099"/>
    </source>
</evidence>